<dbReference type="Proteomes" id="UP000297700">
    <property type="component" value="Unassembled WGS sequence"/>
</dbReference>
<gene>
    <name evidence="1" type="ORF">E4K64_25530</name>
</gene>
<protein>
    <submittedName>
        <fullName evidence="1">Uncharacterized protein</fullName>
    </submittedName>
</protein>
<proteinExistence type="predicted"/>
<sequence>MSQADKKFFERFPGRRHRVRLAHKAEVEAGAVVNGMNPTRLPNEFKHFVAVKSLSPDCRLRVGFIGLEGSETDVSEAVAKAIFEAAKSDQPRAAAIEEKFTRALANLGGSR</sequence>
<comment type="caution">
    <text evidence="1">The sequence shown here is derived from an EMBL/GenBank/DDBJ whole genome shotgun (WGS) entry which is preliminary data.</text>
</comment>
<reference evidence="1 2" key="1">
    <citation type="submission" date="2019-03" db="EMBL/GenBank/DDBJ databases">
        <title>Bradyrhizobium strains diversity.</title>
        <authorList>
            <person name="Urquiaga M.C.O."/>
            <person name="Hungria M."/>
            <person name="Delamuta J.R.M."/>
            <person name="Klepa M.S."/>
        </authorList>
    </citation>
    <scope>NUCLEOTIDE SEQUENCE [LARGE SCALE GENOMIC DNA]</scope>
    <source>
        <strain evidence="1 2">CNPSo 3426</strain>
    </source>
</reference>
<evidence type="ECO:0000313" key="2">
    <source>
        <dbReference type="Proteomes" id="UP000297700"/>
    </source>
</evidence>
<dbReference type="EMBL" id="SPQS01000016">
    <property type="protein sequence ID" value="TFV71692.1"/>
    <property type="molecule type" value="Genomic_DNA"/>
</dbReference>
<evidence type="ECO:0000313" key="1">
    <source>
        <dbReference type="EMBL" id="TFV71692.1"/>
    </source>
</evidence>
<name>A0A4Y9NWM1_9BRAD</name>
<organism evidence="1 2">
    <name type="scientific">Bradyrhizobium frederickii</name>
    <dbReference type="NCBI Taxonomy" id="2560054"/>
    <lineage>
        <taxon>Bacteria</taxon>
        <taxon>Pseudomonadati</taxon>
        <taxon>Pseudomonadota</taxon>
        <taxon>Alphaproteobacteria</taxon>
        <taxon>Hyphomicrobiales</taxon>
        <taxon>Nitrobacteraceae</taxon>
        <taxon>Bradyrhizobium</taxon>
    </lineage>
</organism>
<dbReference type="RefSeq" id="WP_135165971.1">
    <property type="nucleotide sequence ID" value="NZ_SPQS01000016.1"/>
</dbReference>
<accession>A0A4Y9NWM1</accession>
<dbReference type="AlphaFoldDB" id="A0A4Y9NWM1"/>